<organism evidence="1 2">
    <name type="scientific">Microbacterium hydrocarbonoxydans</name>
    <dbReference type="NCBI Taxonomy" id="273678"/>
    <lineage>
        <taxon>Bacteria</taxon>
        <taxon>Bacillati</taxon>
        <taxon>Actinomycetota</taxon>
        <taxon>Actinomycetes</taxon>
        <taxon>Micrococcales</taxon>
        <taxon>Microbacteriaceae</taxon>
        <taxon>Microbacterium</taxon>
    </lineage>
</organism>
<evidence type="ECO:0000313" key="1">
    <source>
        <dbReference type="EMBL" id="SEB35543.1"/>
    </source>
</evidence>
<evidence type="ECO:0008006" key="3">
    <source>
        <dbReference type="Google" id="ProtNLM"/>
    </source>
</evidence>
<accession>A0A1H4INJ1</accession>
<reference evidence="2" key="1">
    <citation type="submission" date="2016-10" db="EMBL/GenBank/DDBJ databases">
        <authorList>
            <person name="Varghese N."/>
            <person name="Submissions S."/>
        </authorList>
    </citation>
    <scope>NUCLEOTIDE SEQUENCE [LARGE SCALE GENOMIC DNA]</scope>
    <source>
        <strain evidence="2">DSM 16089</strain>
    </source>
</reference>
<name>A0A1H4INJ1_9MICO</name>
<dbReference type="AlphaFoldDB" id="A0A1H4INJ1"/>
<dbReference type="Proteomes" id="UP000183750">
    <property type="component" value="Unassembled WGS sequence"/>
</dbReference>
<evidence type="ECO:0000313" key="2">
    <source>
        <dbReference type="Proteomes" id="UP000183750"/>
    </source>
</evidence>
<sequence length="257" mass="27859">MAVKKSRTRAASARVAGREVAVGRGTVTGRSLDGNPKLVVATKAPAKTDVQAGVERLAQVAKTSNVDVSVFNALIDELADAMTDRQSTELGLTEQEANFLIESGDFTPEEFAEASAFVTSGGLAKLERETHVRALTNTYTASEVAALLGIDASSVRHRQSKNTLYGFRAGRIRLYPRWQFIPGEKVSTIPHLPLLVRAIPSDWDPADVEGFMTTPQDDLRSTEDSVDPKEWMTPIEWLAAAKDPAPVVGILEDADIR</sequence>
<keyword evidence="2" id="KW-1185">Reference proteome</keyword>
<protein>
    <recommendedName>
        <fullName evidence="3">Helix-turn-helix domain-containing protein</fullName>
    </recommendedName>
</protein>
<dbReference type="EMBL" id="FNSQ01000005">
    <property type="protein sequence ID" value="SEB35543.1"/>
    <property type="molecule type" value="Genomic_DNA"/>
</dbReference>
<gene>
    <name evidence="1" type="ORF">SAMN04489807_0074</name>
</gene>
<proteinExistence type="predicted"/>